<dbReference type="AlphaFoldDB" id="A0A975J399"/>
<proteinExistence type="predicted"/>
<gene>
    <name evidence="2" type="ORF">KBB96_09685</name>
</gene>
<dbReference type="EMBL" id="CP073100">
    <property type="protein sequence ID" value="QUE53151.1"/>
    <property type="molecule type" value="Genomic_DNA"/>
</dbReference>
<name>A0A975J399_9BACT</name>
<reference evidence="2" key="1">
    <citation type="submission" date="2021-04" db="EMBL/GenBank/DDBJ databases">
        <title>Luteolibacter sp. 32A isolated from the skin of an Anderson's salamander (Ambystoma andersonii).</title>
        <authorList>
            <person name="Spergser J."/>
            <person name="Busse H.-J."/>
        </authorList>
    </citation>
    <scope>NUCLEOTIDE SEQUENCE</scope>
    <source>
        <strain evidence="2">32A</strain>
    </source>
</reference>
<dbReference type="SUPFAM" id="SSF159888">
    <property type="entry name" value="YdhG-like"/>
    <property type="match status" value="1"/>
</dbReference>
<dbReference type="Proteomes" id="UP000676169">
    <property type="component" value="Chromosome"/>
</dbReference>
<dbReference type="RefSeq" id="WP_211634495.1">
    <property type="nucleotide sequence ID" value="NZ_CP073100.1"/>
</dbReference>
<sequence length="121" mass="13617">MGTPRYTSIEDYLSAQDAVKARTLHAVIDLILTTFPGLEAKISWNVPTIHRQGKYVAGIAAYKKHLTFAPWSAEIIGDFKDRLKGYVTFKNCFQIPVDWEVDETLVTDMVRARLAELDEGG</sequence>
<evidence type="ECO:0000313" key="2">
    <source>
        <dbReference type="EMBL" id="QUE53151.1"/>
    </source>
</evidence>
<organism evidence="2 3">
    <name type="scientific">Luteolibacter ambystomatis</name>
    <dbReference type="NCBI Taxonomy" id="2824561"/>
    <lineage>
        <taxon>Bacteria</taxon>
        <taxon>Pseudomonadati</taxon>
        <taxon>Verrucomicrobiota</taxon>
        <taxon>Verrucomicrobiia</taxon>
        <taxon>Verrucomicrobiales</taxon>
        <taxon>Verrucomicrobiaceae</taxon>
        <taxon>Luteolibacter</taxon>
    </lineage>
</organism>
<feature type="domain" description="YdhG-like" evidence="1">
    <location>
        <begin position="22"/>
        <end position="113"/>
    </location>
</feature>
<dbReference type="InterPro" id="IPR014922">
    <property type="entry name" value="YdhG-like"/>
</dbReference>
<accession>A0A975J399</accession>
<keyword evidence="3" id="KW-1185">Reference proteome</keyword>
<evidence type="ECO:0000313" key="3">
    <source>
        <dbReference type="Proteomes" id="UP000676169"/>
    </source>
</evidence>
<dbReference type="KEGG" id="lamb:KBB96_09685"/>
<dbReference type="Pfam" id="PF08818">
    <property type="entry name" value="DUF1801"/>
    <property type="match status" value="1"/>
</dbReference>
<evidence type="ECO:0000259" key="1">
    <source>
        <dbReference type="Pfam" id="PF08818"/>
    </source>
</evidence>
<protein>
    <submittedName>
        <fullName evidence="2">DUF1801 domain-containing protein</fullName>
    </submittedName>
</protein>
<dbReference type="Gene3D" id="3.90.1150.200">
    <property type="match status" value="1"/>
</dbReference>